<reference evidence="1 2" key="1">
    <citation type="journal article" date="2018" name="Nat. Ecol. Evol.">
        <title>Pezizomycetes genomes reveal the molecular basis of ectomycorrhizal truffle lifestyle.</title>
        <authorList>
            <person name="Murat C."/>
            <person name="Payen T."/>
            <person name="Noel B."/>
            <person name="Kuo A."/>
            <person name="Morin E."/>
            <person name="Chen J."/>
            <person name="Kohler A."/>
            <person name="Krizsan K."/>
            <person name="Balestrini R."/>
            <person name="Da Silva C."/>
            <person name="Montanini B."/>
            <person name="Hainaut M."/>
            <person name="Levati E."/>
            <person name="Barry K.W."/>
            <person name="Belfiori B."/>
            <person name="Cichocki N."/>
            <person name="Clum A."/>
            <person name="Dockter R.B."/>
            <person name="Fauchery L."/>
            <person name="Guy J."/>
            <person name="Iotti M."/>
            <person name="Le Tacon F."/>
            <person name="Lindquist E.A."/>
            <person name="Lipzen A."/>
            <person name="Malagnac F."/>
            <person name="Mello A."/>
            <person name="Molinier V."/>
            <person name="Miyauchi S."/>
            <person name="Poulain J."/>
            <person name="Riccioni C."/>
            <person name="Rubini A."/>
            <person name="Sitrit Y."/>
            <person name="Splivallo R."/>
            <person name="Traeger S."/>
            <person name="Wang M."/>
            <person name="Zifcakova L."/>
            <person name="Wipf D."/>
            <person name="Zambonelli A."/>
            <person name="Paolocci F."/>
            <person name="Nowrousian M."/>
            <person name="Ottonello S."/>
            <person name="Baldrian P."/>
            <person name="Spatafora J.W."/>
            <person name="Henrissat B."/>
            <person name="Nagy L.G."/>
            <person name="Aury J.M."/>
            <person name="Wincker P."/>
            <person name="Grigoriev I.V."/>
            <person name="Bonfante P."/>
            <person name="Martin F.M."/>
        </authorList>
    </citation>
    <scope>NUCLEOTIDE SEQUENCE [LARGE SCALE GENOMIC DNA]</scope>
    <source>
        <strain evidence="1 2">RN42</strain>
    </source>
</reference>
<sequence length="349" mass="40257">MASVVSPAHVIAGILSTVPANSTLTWYPCPNRSTFQCARLLVPVNYSPEPDRFLTSSMLVKLPSLISPSDPSWQGFIRLKMVPENDDRGIIDKYSEIQDVFENAEAFQNSTGGAYTVVGIQHTYKVFDEDIDPDTQLVNLRKPLPDFKKGWNEVDPDQFWFPNLDSFADHSYELRRRPNKVDNHRWRAGGPIFPRSYTISLPPPWKAVEYSDRDWHCSCPSHKNMTKESLACFQWYSNPSPLDYLYWLRSVCPRRYVDELIFCECEHMKRIDFGHRQKVSVCTYKDEGVVGIREDWPSLTPPEDLLWERSRTGPPYLLLPKRSLKNDLASLEYYRSTSSETQSDISSNA</sequence>
<gene>
    <name evidence="1" type="ORF">BJ508DRAFT_307700</name>
</gene>
<name>A0A3N4IEK3_ASCIM</name>
<organism evidence="1 2">
    <name type="scientific">Ascobolus immersus RN42</name>
    <dbReference type="NCBI Taxonomy" id="1160509"/>
    <lineage>
        <taxon>Eukaryota</taxon>
        <taxon>Fungi</taxon>
        <taxon>Dikarya</taxon>
        <taxon>Ascomycota</taxon>
        <taxon>Pezizomycotina</taxon>
        <taxon>Pezizomycetes</taxon>
        <taxon>Pezizales</taxon>
        <taxon>Ascobolaceae</taxon>
        <taxon>Ascobolus</taxon>
    </lineage>
</organism>
<dbReference type="EMBL" id="ML119691">
    <property type="protein sequence ID" value="RPA80144.1"/>
    <property type="molecule type" value="Genomic_DNA"/>
</dbReference>
<evidence type="ECO:0000313" key="1">
    <source>
        <dbReference type="EMBL" id="RPA80144.1"/>
    </source>
</evidence>
<evidence type="ECO:0000313" key="2">
    <source>
        <dbReference type="Proteomes" id="UP000275078"/>
    </source>
</evidence>
<dbReference type="AlphaFoldDB" id="A0A3N4IEK3"/>
<protein>
    <submittedName>
        <fullName evidence="1">Uncharacterized protein</fullName>
    </submittedName>
</protein>
<proteinExistence type="predicted"/>
<accession>A0A3N4IEK3</accession>
<keyword evidence="2" id="KW-1185">Reference proteome</keyword>
<dbReference type="Proteomes" id="UP000275078">
    <property type="component" value="Unassembled WGS sequence"/>
</dbReference>